<evidence type="ECO:0000256" key="1">
    <source>
        <dbReference type="SAM" id="Phobius"/>
    </source>
</evidence>
<keyword evidence="1" id="KW-1133">Transmembrane helix</keyword>
<accession>A0A9W9AHD2</accession>
<reference evidence="2" key="2">
    <citation type="journal article" date="2023" name="Proc. Natl. Acad. Sci. U.S.A.">
        <title>A global phylogenomic analysis of the shiitake genus Lentinula.</title>
        <authorList>
            <person name="Sierra-Patev S."/>
            <person name="Min B."/>
            <person name="Naranjo-Ortiz M."/>
            <person name="Looney B."/>
            <person name="Konkel Z."/>
            <person name="Slot J.C."/>
            <person name="Sakamoto Y."/>
            <person name="Steenwyk J.L."/>
            <person name="Rokas A."/>
            <person name="Carro J."/>
            <person name="Camarero S."/>
            <person name="Ferreira P."/>
            <person name="Molpeceres G."/>
            <person name="Ruiz-Duenas F.J."/>
            <person name="Serrano A."/>
            <person name="Henrissat B."/>
            <person name="Drula E."/>
            <person name="Hughes K.W."/>
            <person name="Mata J.L."/>
            <person name="Ishikawa N.K."/>
            <person name="Vargas-Isla R."/>
            <person name="Ushijima S."/>
            <person name="Smith C.A."/>
            <person name="Donoghue J."/>
            <person name="Ahrendt S."/>
            <person name="Andreopoulos W."/>
            <person name="He G."/>
            <person name="LaButti K."/>
            <person name="Lipzen A."/>
            <person name="Ng V."/>
            <person name="Riley R."/>
            <person name="Sandor L."/>
            <person name="Barry K."/>
            <person name="Martinez A.T."/>
            <person name="Xiao Y."/>
            <person name="Gibbons J.G."/>
            <person name="Terashima K."/>
            <person name="Grigoriev I.V."/>
            <person name="Hibbett D."/>
        </authorList>
    </citation>
    <scope>NUCLEOTIDE SEQUENCE</scope>
    <source>
        <strain evidence="2">Sp2 HRB7682 ss15</strain>
    </source>
</reference>
<gene>
    <name evidence="2" type="ORF">C8J55DRAFT_559726</name>
</gene>
<organism evidence="2 3">
    <name type="scientific">Lentinula lateritia</name>
    <dbReference type="NCBI Taxonomy" id="40482"/>
    <lineage>
        <taxon>Eukaryota</taxon>
        <taxon>Fungi</taxon>
        <taxon>Dikarya</taxon>
        <taxon>Basidiomycota</taxon>
        <taxon>Agaricomycotina</taxon>
        <taxon>Agaricomycetes</taxon>
        <taxon>Agaricomycetidae</taxon>
        <taxon>Agaricales</taxon>
        <taxon>Marasmiineae</taxon>
        <taxon>Omphalotaceae</taxon>
        <taxon>Lentinula</taxon>
    </lineage>
</organism>
<feature type="transmembrane region" description="Helical" evidence="1">
    <location>
        <begin position="67"/>
        <end position="89"/>
    </location>
</feature>
<proteinExistence type="predicted"/>
<sequence length="277" mass="31225">MQGGSAGIPSLSTLARCLLFPPKLLKICRSNLRGNYIFFTSLISSSSLQNFAPPLGRDDYLLPMSAAYSSTLIIILTFFLGVISFPMTLPSHDNQLEVRMPPVASARLDNLHLRLMRSSVSSSGEILMVGGTNSKSKSLPIDYNKLTLETWALCIHMDCFTTAIDTKQTDPDKRSVPIFTHFDLPYRKGTKERLRAHDLRAKIDWETAEKKTEYFAKFEAVKFHGTSNFLHGCVTILLQDHMLYTTDEKDKEKKTFLTTVPEWDRLYQAMSQVEGSG</sequence>
<protein>
    <submittedName>
        <fullName evidence="2">Uncharacterized protein</fullName>
    </submittedName>
</protein>
<comment type="caution">
    <text evidence="2">The sequence shown here is derived from an EMBL/GenBank/DDBJ whole genome shotgun (WGS) entry which is preliminary data.</text>
</comment>
<name>A0A9W9AHD2_9AGAR</name>
<keyword evidence="1" id="KW-0812">Transmembrane</keyword>
<keyword evidence="1" id="KW-0472">Membrane</keyword>
<dbReference type="Proteomes" id="UP001150238">
    <property type="component" value="Unassembled WGS sequence"/>
</dbReference>
<reference evidence="2" key="1">
    <citation type="submission" date="2022-08" db="EMBL/GenBank/DDBJ databases">
        <authorList>
            <consortium name="DOE Joint Genome Institute"/>
            <person name="Min B."/>
            <person name="Riley R."/>
            <person name="Sierra-Patev S."/>
            <person name="Naranjo-Ortiz M."/>
            <person name="Looney B."/>
            <person name="Konkel Z."/>
            <person name="Slot J.C."/>
            <person name="Sakamoto Y."/>
            <person name="Steenwyk J.L."/>
            <person name="Rokas A."/>
            <person name="Carro J."/>
            <person name="Camarero S."/>
            <person name="Ferreira P."/>
            <person name="Molpeceres G."/>
            <person name="Ruiz-Duenas F.J."/>
            <person name="Serrano A."/>
            <person name="Henrissat B."/>
            <person name="Drula E."/>
            <person name="Hughes K.W."/>
            <person name="Mata J.L."/>
            <person name="Ishikawa N.K."/>
            <person name="Vargas-Isla R."/>
            <person name="Ushijima S."/>
            <person name="Smith C.A."/>
            <person name="Ahrendt S."/>
            <person name="Andreopoulos W."/>
            <person name="He G."/>
            <person name="Labutti K."/>
            <person name="Lipzen A."/>
            <person name="Ng V."/>
            <person name="Sandor L."/>
            <person name="Barry K."/>
            <person name="Martinez A.T."/>
            <person name="Xiao Y."/>
            <person name="Gibbons J.G."/>
            <person name="Terashima K."/>
            <person name="Hibbett D.S."/>
            <person name="Grigoriev I.V."/>
        </authorList>
    </citation>
    <scope>NUCLEOTIDE SEQUENCE</scope>
    <source>
        <strain evidence="2">Sp2 HRB7682 ss15</strain>
    </source>
</reference>
<dbReference type="AlphaFoldDB" id="A0A9W9AHD2"/>
<evidence type="ECO:0000313" key="2">
    <source>
        <dbReference type="EMBL" id="KAJ4482896.1"/>
    </source>
</evidence>
<evidence type="ECO:0000313" key="3">
    <source>
        <dbReference type="Proteomes" id="UP001150238"/>
    </source>
</evidence>
<dbReference type="EMBL" id="JANVFS010000013">
    <property type="protein sequence ID" value="KAJ4482896.1"/>
    <property type="molecule type" value="Genomic_DNA"/>
</dbReference>